<accession>A0A7C9IWA4</accession>
<proteinExistence type="predicted"/>
<dbReference type="EMBL" id="VYSB01000002">
    <property type="protein sequence ID" value="MYZ51269.1"/>
    <property type="molecule type" value="Genomic_DNA"/>
</dbReference>
<protein>
    <submittedName>
        <fullName evidence="1">AlpA family phage regulatory protein</fullName>
    </submittedName>
</protein>
<gene>
    <name evidence="1" type="ORF">F5985_03760</name>
</gene>
<evidence type="ECO:0000313" key="1">
    <source>
        <dbReference type="EMBL" id="MYZ51269.1"/>
    </source>
</evidence>
<dbReference type="PANTHER" id="PTHR36154:SF1">
    <property type="entry name" value="DNA-BINDING TRANSCRIPTIONAL ACTIVATOR ALPA"/>
    <property type="match status" value="1"/>
</dbReference>
<comment type="caution">
    <text evidence="1">The sequence shown here is derived from an EMBL/GenBank/DDBJ whole genome shotgun (WGS) entry which is preliminary data.</text>
</comment>
<reference evidence="1 2" key="1">
    <citation type="submission" date="2019-09" db="EMBL/GenBank/DDBJ databases">
        <title>Identification of Malikia spinosa a prominent benzene-, toluene-, and ethylbenzene-degrading bacterium: enrichment, isolation and whole genome sequencing.</title>
        <authorList>
            <person name="Tancsics A."/>
            <person name="Revesz F."/>
            <person name="Kriszt B."/>
        </authorList>
    </citation>
    <scope>NUCLEOTIDE SEQUENCE [LARGE SCALE GENOMIC DNA]</scope>
    <source>
        <strain evidence="1 2">AB6</strain>
    </source>
</reference>
<organism evidence="1 2">
    <name type="scientific">Malikia spinosa</name>
    <dbReference type="NCBI Taxonomy" id="86180"/>
    <lineage>
        <taxon>Bacteria</taxon>
        <taxon>Pseudomonadati</taxon>
        <taxon>Pseudomonadota</taxon>
        <taxon>Betaproteobacteria</taxon>
        <taxon>Burkholderiales</taxon>
        <taxon>Comamonadaceae</taxon>
        <taxon>Malikia</taxon>
    </lineage>
</organism>
<dbReference type="Pfam" id="PF05930">
    <property type="entry name" value="Phage_AlpA"/>
    <property type="match status" value="1"/>
</dbReference>
<sequence>MLISNSVKTLVDVISGSSISADGGGRPVVCTMSNLVKIICISRSMVYEKINPRSRYHDPRFPKPFAMEGRRKYWILSEVHSYIAEMAAKRKAGGEK</sequence>
<dbReference type="PANTHER" id="PTHR36154">
    <property type="entry name" value="DNA-BINDING TRANSCRIPTIONAL ACTIVATOR ALPA"/>
    <property type="match status" value="1"/>
</dbReference>
<name>A0A7C9IWA4_9BURK</name>
<dbReference type="InterPro" id="IPR010260">
    <property type="entry name" value="AlpA"/>
</dbReference>
<dbReference type="AlphaFoldDB" id="A0A7C9IWA4"/>
<dbReference type="Proteomes" id="UP000481947">
    <property type="component" value="Unassembled WGS sequence"/>
</dbReference>
<dbReference type="InterPro" id="IPR052931">
    <property type="entry name" value="Prophage_regulatory_activator"/>
</dbReference>
<evidence type="ECO:0000313" key="2">
    <source>
        <dbReference type="Proteomes" id="UP000481947"/>
    </source>
</evidence>